<dbReference type="GO" id="GO:0016567">
    <property type="term" value="P:protein ubiquitination"/>
    <property type="evidence" value="ECO:0007669"/>
    <property type="project" value="TreeGrafter"/>
</dbReference>
<dbReference type="InterPro" id="IPR011990">
    <property type="entry name" value="TPR-like_helical_dom_sf"/>
</dbReference>
<feature type="repeat" description="TPR" evidence="3">
    <location>
        <begin position="136"/>
        <end position="169"/>
    </location>
</feature>
<evidence type="ECO:0000256" key="4">
    <source>
        <dbReference type="SAM" id="MobiDB-lite"/>
    </source>
</evidence>
<dbReference type="InterPro" id="IPR019734">
    <property type="entry name" value="TPR_rpt"/>
</dbReference>
<feature type="repeat" description="TPR" evidence="3">
    <location>
        <begin position="487"/>
        <end position="520"/>
    </location>
</feature>
<dbReference type="SMART" id="SM00028">
    <property type="entry name" value="TPR"/>
    <property type="match status" value="8"/>
</dbReference>
<feature type="compositionally biased region" description="Low complexity" evidence="4">
    <location>
        <begin position="288"/>
        <end position="299"/>
    </location>
</feature>
<dbReference type="Pfam" id="PF12895">
    <property type="entry name" value="ANAPC3"/>
    <property type="match status" value="1"/>
</dbReference>
<dbReference type="GO" id="GO:0051301">
    <property type="term" value="P:cell division"/>
    <property type="evidence" value="ECO:0007669"/>
    <property type="project" value="TreeGrafter"/>
</dbReference>
<dbReference type="Proteomes" id="UP000191144">
    <property type="component" value="Chromosome F"/>
</dbReference>
<evidence type="ECO:0000313" key="5">
    <source>
        <dbReference type="EMBL" id="SCU95270.1"/>
    </source>
</evidence>
<gene>
    <name evidence="5" type="ORF">LAME_0F11474G</name>
</gene>
<dbReference type="GO" id="GO:0007091">
    <property type="term" value="P:metaphase/anaphase transition of mitotic cell cycle"/>
    <property type="evidence" value="ECO:0007669"/>
    <property type="project" value="TreeGrafter"/>
</dbReference>
<evidence type="ECO:0000256" key="1">
    <source>
        <dbReference type="ARBA" id="ARBA00022803"/>
    </source>
</evidence>
<reference evidence="6" key="1">
    <citation type="submission" date="2016-03" db="EMBL/GenBank/DDBJ databases">
        <authorList>
            <person name="Devillers Hugo."/>
        </authorList>
    </citation>
    <scope>NUCLEOTIDE SEQUENCE [LARGE SCALE GENOMIC DNA]</scope>
</reference>
<dbReference type="Pfam" id="PF13432">
    <property type="entry name" value="TPR_16"/>
    <property type="match status" value="1"/>
</dbReference>
<keyword evidence="1 3" id="KW-0802">TPR repeat</keyword>
<dbReference type="GO" id="GO:0005737">
    <property type="term" value="C:cytoplasm"/>
    <property type="evidence" value="ECO:0007669"/>
    <property type="project" value="TreeGrafter"/>
</dbReference>
<organism evidence="5 6">
    <name type="scientific">Lachancea meyersii CBS 8951</name>
    <dbReference type="NCBI Taxonomy" id="1266667"/>
    <lineage>
        <taxon>Eukaryota</taxon>
        <taxon>Fungi</taxon>
        <taxon>Dikarya</taxon>
        <taxon>Ascomycota</taxon>
        <taxon>Saccharomycotina</taxon>
        <taxon>Saccharomycetes</taxon>
        <taxon>Saccharomycetales</taxon>
        <taxon>Saccharomycetaceae</taxon>
        <taxon>Lachancea</taxon>
    </lineage>
</organism>
<feature type="repeat" description="TPR" evidence="3">
    <location>
        <begin position="453"/>
        <end position="486"/>
    </location>
</feature>
<evidence type="ECO:0000256" key="2">
    <source>
        <dbReference type="ARBA" id="ARBA00038210"/>
    </source>
</evidence>
<dbReference type="Gene3D" id="1.25.40.10">
    <property type="entry name" value="Tetratricopeptide repeat domain"/>
    <property type="match status" value="4"/>
</dbReference>
<dbReference type="PANTHER" id="PTHR12558">
    <property type="entry name" value="CELL DIVISION CYCLE 16,23,27"/>
    <property type="match status" value="1"/>
</dbReference>
<dbReference type="OrthoDB" id="329563at2759"/>
<accession>A0A1G4JWA2</accession>
<dbReference type="EMBL" id="LT598477">
    <property type="protein sequence ID" value="SCU95270.1"/>
    <property type="molecule type" value="Genomic_DNA"/>
</dbReference>
<evidence type="ECO:0000256" key="3">
    <source>
        <dbReference type="PROSITE-ProRule" id="PRU00339"/>
    </source>
</evidence>
<dbReference type="PANTHER" id="PTHR12558:SF13">
    <property type="entry name" value="CELL DIVISION CYCLE PROTEIN 27 HOMOLOG"/>
    <property type="match status" value="1"/>
</dbReference>
<dbReference type="Pfam" id="PF13181">
    <property type="entry name" value="TPR_8"/>
    <property type="match status" value="1"/>
</dbReference>
<dbReference type="Pfam" id="PF00515">
    <property type="entry name" value="TPR_1"/>
    <property type="match status" value="1"/>
</dbReference>
<evidence type="ECO:0000313" key="6">
    <source>
        <dbReference type="Proteomes" id="UP000191144"/>
    </source>
</evidence>
<feature type="repeat" description="TPR" evidence="3">
    <location>
        <begin position="589"/>
        <end position="622"/>
    </location>
</feature>
<dbReference type="GO" id="GO:0005680">
    <property type="term" value="C:anaphase-promoting complex"/>
    <property type="evidence" value="ECO:0007669"/>
    <property type="project" value="UniProtKB-ARBA"/>
</dbReference>
<sequence>MFRVGSGGLVRALDGNCERLKMMVERSLEQNNLETAEFQAELLCSEVQRLEGAEREFVGAAYLYGLVLYLKGEYKSAQAVVRLYRAENMLCAYMLARCALKLDRPAWDEAARSLELLLDISAFQNTESHYGAPDEATVHCVLGHLYCKMGKLKESSAAHSHALELDPYLWESFKALCDMRASVKVGQLYKKSCDSSKNAQLHTRKRGGVATKPLTPFRIPGFDPKKRAQHVPLSNPKQRIGAPSSSLLKPINGAGAAKPHSTFPKPRLIATPPSKSSAHEKSVTPEGAASAAKSNKPAPLNSGPGSTFASELDAQFYALAKSYKAASRFDCYKAIRILNEELPRHILTGMPWVLALLGKLHFEMVNYEMSKKYFMALRDLQPSRVSDMEIYSTLLWHLNDSTGLSYLCHELLEVNRMAPETWCCIGNLFSLQKDHEESTKAFQRTTQIDPQFTYAYTLQGHEFSSNDAFDTAMTCYRKALASNPQHYNAFYGLGMCCLKLGQYEECFLHFEKARSINPVNVILICCCGVALEKLSHREKALQYYDLACELQPMSSLALFKRAQLLLSMGKYNLALDNFERLVVIAPDEATIHFLLGQLYQIMGRKQDAVKQLTIAMNLDPKGSQLIQTALEKCHLMD</sequence>
<dbReference type="SUPFAM" id="SSF48452">
    <property type="entry name" value="TPR-like"/>
    <property type="match status" value="2"/>
</dbReference>
<proteinExistence type="inferred from homology"/>
<name>A0A1G4JWA2_9SACH</name>
<feature type="repeat" description="TPR" evidence="3">
    <location>
        <begin position="419"/>
        <end position="452"/>
    </location>
</feature>
<dbReference type="GO" id="GO:0031145">
    <property type="term" value="P:anaphase-promoting complex-dependent catabolic process"/>
    <property type="evidence" value="ECO:0007669"/>
    <property type="project" value="TreeGrafter"/>
</dbReference>
<dbReference type="PROSITE" id="PS50005">
    <property type="entry name" value="TPR"/>
    <property type="match status" value="6"/>
</dbReference>
<dbReference type="AlphaFoldDB" id="A0A1G4JWA2"/>
<feature type="repeat" description="TPR" evidence="3">
    <location>
        <begin position="555"/>
        <end position="588"/>
    </location>
</feature>
<protein>
    <submittedName>
        <fullName evidence="5">LAME_0F11474g1_1</fullName>
    </submittedName>
</protein>
<feature type="region of interest" description="Disordered" evidence="4">
    <location>
        <begin position="197"/>
        <end position="304"/>
    </location>
</feature>
<keyword evidence="6" id="KW-1185">Reference proteome</keyword>
<comment type="similarity">
    <text evidence="2">Belongs to the APC3/CDC27 family.</text>
</comment>